<gene>
    <name evidence="5" type="ORF">ACJBEI_11990</name>
</gene>
<dbReference type="InterPro" id="IPR001091">
    <property type="entry name" value="RM_Methyltransferase"/>
</dbReference>
<accession>A0ABW8QK84</accession>
<dbReference type="PRINTS" id="PR00508">
    <property type="entry name" value="S21N4MTFRASE"/>
</dbReference>
<evidence type="ECO:0000256" key="2">
    <source>
        <dbReference type="ARBA" id="ARBA00022679"/>
    </source>
</evidence>
<organism evidence="5 6">
    <name type="scientific">Serratia sarumanii</name>
    <dbReference type="NCBI Taxonomy" id="3020826"/>
    <lineage>
        <taxon>Bacteria</taxon>
        <taxon>Pseudomonadati</taxon>
        <taxon>Pseudomonadota</taxon>
        <taxon>Gammaproteobacteria</taxon>
        <taxon>Enterobacterales</taxon>
        <taxon>Yersiniaceae</taxon>
        <taxon>Serratia</taxon>
    </lineage>
</organism>
<dbReference type="Gene3D" id="3.40.50.150">
    <property type="entry name" value="Vaccinia Virus protein VP39"/>
    <property type="match status" value="1"/>
</dbReference>
<dbReference type="Proteomes" id="UP001622968">
    <property type="component" value="Unassembled WGS sequence"/>
</dbReference>
<dbReference type="SUPFAM" id="SSF53335">
    <property type="entry name" value="S-adenosyl-L-methionine-dependent methyltransferases"/>
    <property type="match status" value="1"/>
</dbReference>
<sequence length="250" mass="28331">MPANETAQLIHADCMEAMHLIADGSVDMVCADVPYGTTQCAWDSVLDLELMWSHLHRIAKPNAAIVLFSAQPYTSVLVNSNIRHWKTEWIWEKGNATGFLNAKKQPLRAHENILVFYRGMPTYNPQFTKGHPRKTSRRKTVNSEVYGEAVTLTEYDSTRRYPRDVQFFSSDKQKGRYHPTQKPVGLVRYLIETYSNPGDVVLDFTMGSGTAGVACSATGRRFIGIEKEQKYVEVARRRIFGDSAREVEHG</sequence>
<dbReference type="Pfam" id="PF01555">
    <property type="entry name" value="N6_N4_Mtase"/>
    <property type="match status" value="1"/>
</dbReference>
<evidence type="ECO:0000256" key="3">
    <source>
        <dbReference type="RuleBase" id="RU362026"/>
    </source>
</evidence>
<dbReference type="InterPro" id="IPR029063">
    <property type="entry name" value="SAM-dependent_MTases_sf"/>
</dbReference>
<name>A0ABW8QK84_9GAMM</name>
<evidence type="ECO:0000313" key="6">
    <source>
        <dbReference type="Proteomes" id="UP001622968"/>
    </source>
</evidence>
<dbReference type="EC" id="2.1.1.-" evidence="3"/>
<reference evidence="5 6" key="1">
    <citation type="submission" date="2024-11" db="EMBL/GenBank/DDBJ databases">
        <title>Draft genomes of five putative biosurfactant-producing Serratia sp. isolates from Laguna de Bay, Philippines.</title>
        <authorList>
            <person name="Lantican N."/>
            <person name="Barredo G.A."/>
            <person name="Rosana A."/>
            <person name="Siababa A.C."/>
            <person name="Montecillo A."/>
        </authorList>
    </citation>
    <scope>NUCLEOTIDE SEQUENCE [LARGE SCALE GENOMIC DNA]</scope>
    <source>
        <strain evidence="5 6">WS11a</strain>
    </source>
</reference>
<keyword evidence="6" id="KW-1185">Reference proteome</keyword>
<keyword evidence="1" id="KW-0489">Methyltransferase</keyword>
<evidence type="ECO:0000259" key="4">
    <source>
        <dbReference type="Pfam" id="PF01555"/>
    </source>
</evidence>
<feature type="domain" description="DNA methylase N-4/N-6" evidence="4">
    <location>
        <begin position="26"/>
        <end position="236"/>
    </location>
</feature>
<comment type="similarity">
    <text evidence="3">Belongs to the N(4)/N(6)-methyltransferase family.</text>
</comment>
<comment type="caution">
    <text evidence="5">The sequence shown here is derived from an EMBL/GenBank/DDBJ whole genome shotgun (WGS) entry which is preliminary data.</text>
</comment>
<proteinExistence type="inferred from homology"/>
<evidence type="ECO:0000256" key="1">
    <source>
        <dbReference type="ARBA" id="ARBA00022603"/>
    </source>
</evidence>
<dbReference type="InterPro" id="IPR002941">
    <property type="entry name" value="DNA_methylase_N4/N6"/>
</dbReference>
<keyword evidence="2" id="KW-0808">Transferase</keyword>
<evidence type="ECO:0000313" key="5">
    <source>
        <dbReference type="EMBL" id="MFK8975940.1"/>
    </source>
</evidence>
<dbReference type="RefSeq" id="WP_406550647.1">
    <property type="nucleotide sequence ID" value="NZ_JBJHGH010000001.1"/>
</dbReference>
<dbReference type="EMBL" id="JBJHGH010000001">
    <property type="protein sequence ID" value="MFK8975940.1"/>
    <property type="molecule type" value="Genomic_DNA"/>
</dbReference>
<protein>
    <recommendedName>
        <fullName evidence="3">Methyltransferase</fullName>
        <ecNumber evidence="3">2.1.1.-</ecNumber>
    </recommendedName>
</protein>